<dbReference type="PANTHER" id="PTHR42763">
    <property type="entry name" value="ADP-GLUCOSE PHOSPHORYLASE"/>
    <property type="match status" value="1"/>
</dbReference>
<dbReference type="Proteomes" id="UP001239462">
    <property type="component" value="Unassembled WGS sequence"/>
</dbReference>
<evidence type="ECO:0000256" key="1">
    <source>
        <dbReference type="SAM" id="MobiDB-lite"/>
    </source>
</evidence>
<dbReference type="Pfam" id="PF16268">
    <property type="entry name" value="DUF4921"/>
    <property type="match status" value="1"/>
</dbReference>
<protein>
    <submittedName>
        <fullName evidence="3">DUF4921 family protein</fullName>
    </submittedName>
</protein>
<dbReference type="RefSeq" id="WP_289162978.1">
    <property type="nucleotide sequence ID" value="NZ_JASZZN010000005.1"/>
</dbReference>
<dbReference type="InterPro" id="IPR032576">
    <property type="entry name" value="DUF4921"/>
</dbReference>
<dbReference type="PANTHER" id="PTHR42763:SF1">
    <property type="entry name" value="UDP-GLUCOSE--HEXOSE-1-PHOSPHATE URIDYLYLTRANSFERASE"/>
    <property type="match status" value="1"/>
</dbReference>
<name>A0ABT7PGR3_9BACT</name>
<proteinExistence type="predicted"/>
<feature type="region of interest" description="Disordered" evidence="1">
    <location>
        <begin position="1"/>
        <end position="46"/>
    </location>
</feature>
<reference evidence="3 4" key="1">
    <citation type="submission" date="2023-06" db="EMBL/GenBank/DDBJ databases">
        <title>Roseiconus lacunae JC819 isolated from Gulf of Mannar region, Tamil Nadu.</title>
        <authorList>
            <person name="Pk S."/>
            <person name="Ch S."/>
            <person name="Ch V.R."/>
        </authorList>
    </citation>
    <scope>NUCLEOTIDE SEQUENCE [LARGE SCALE GENOMIC DNA]</scope>
    <source>
        <strain evidence="3 4">JC819</strain>
    </source>
</reference>
<evidence type="ECO:0000259" key="2">
    <source>
        <dbReference type="Pfam" id="PF16268"/>
    </source>
</evidence>
<dbReference type="InterPro" id="IPR053177">
    <property type="entry name" value="ADP-glucose_phosphorylase"/>
</dbReference>
<organism evidence="3 4">
    <name type="scientific">Roseiconus lacunae</name>
    <dbReference type="NCBI Taxonomy" id="2605694"/>
    <lineage>
        <taxon>Bacteria</taxon>
        <taxon>Pseudomonadati</taxon>
        <taxon>Planctomycetota</taxon>
        <taxon>Planctomycetia</taxon>
        <taxon>Pirellulales</taxon>
        <taxon>Pirellulaceae</taxon>
        <taxon>Roseiconus</taxon>
    </lineage>
</organism>
<gene>
    <name evidence="3" type="ORF">QTN89_08600</name>
</gene>
<evidence type="ECO:0000313" key="3">
    <source>
        <dbReference type="EMBL" id="MDM4015484.1"/>
    </source>
</evidence>
<dbReference type="Gene3D" id="3.30.428.10">
    <property type="entry name" value="HIT-like"/>
    <property type="match status" value="2"/>
</dbReference>
<feature type="domain" description="DUF4921" evidence="2">
    <location>
        <begin position="267"/>
        <end position="446"/>
    </location>
</feature>
<comment type="caution">
    <text evidence="3">The sequence shown here is derived from an EMBL/GenBank/DDBJ whole genome shotgun (WGS) entry which is preliminary data.</text>
</comment>
<dbReference type="EMBL" id="JASZZN010000005">
    <property type="protein sequence ID" value="MDM4015484.1"/>
    <property type="molecule type" value="Genomic_DNA"/>
</dbReference>
<accession>A0ABT7PGR3</accession>
<evidence type="ECO:0000313" key="4">
    <source>
        <dbReference type="Proteomes" id="UP001239462"/>
    </source>
</evidence>
<keyword evidence="4" id="KW-1185">Reference proteome</keyword>
<dbReference type="InterPro" id="IPR036265">
    <property type="entry name" value="HIT-like_sf"/>
</dbReference>
<dbReference type="SUPFAM" id="SSF54197">
    <property type="entry name" value="HIT-like"/>
    <property type="match status" value="2"/>
</dbReference>
<sequence>MIPDADSDMKPETANSSAPDQVREAELGFAANRKTPKTDGPIDMDTRLSTDEKTRVMLSVRRSSRKLDKRWDVDPDTQDQLLAEHTWLTDESASHSRRDQLTGGWTIYAPSRDQRPNEYAPAPSMPPVALGNGQIQVGCPFCAGSEQQTPEAVWTGRLGDLTAVPTDQGADRFARPAVSVCYGEQPGWDVRVVPNKFPAITAIDPNLASLAETSTDQLFPSAPVVGGHEVIIESSGHAENMASFDPALVYLTLVAYRERIRHWASVDGIRYISVFKNCGPEAGASLHHSHSQLIATSLLPQAARVTLARCETHRARTGSSLGCDLLRAECEQKSRLIDRTDSFVAYSPFASRFPGMIRVTSMGHQSHFENFDDATLDRLASLLTRVIYWVDQAFPGKAYNYLLHTCPPAASQPEAFQWWLDIFPRINKAAGFEWSSDCMINSMLPEVAAANYRRIARKDDPRRVLAFG</sequence>